<evidence type="ECO:0000313" key="3">
    <source>
        <dbReference type="Proteomes" id="UP001152321"/>
    </source>
</evidence>
<accession>A0ABT6DHH8</accession>
<keyword evidence="1" id="KW-0812">Transmembrane</keyword>
<feature type="transmembrane region" description="Helical" evidence="1">
    <location>
        <begin position="41"/>
        <end position="65"/>
    </location>
</feature>
<dbReference type="Proteomes" id="UP001152321">
    <property type="component" value="Unassembled WGS sequence"/>
</dbReference>
<comment type="caution">
    <text evidence="2">The sequence shown here is derived from an EMBL/GenBank/DDBJ whole genome shotgun (WGS) entry which is preliminary data.</text>
</comment>
<feature type="transmembrane region" description="Helical" evidence="1">
    <location>
        <begin position="77"/>
        <end position="99"/>
    </location>
</feature>
<evidence type="ECO:0000256" key="1">
    <source>
        <dbReference type="SAM" id="Phobius"/>
    </source>
</evidence>
<dbReference type="Pfam" id="PF19942">
    <property type="entry name" value="DUF6404"/>
    <property type="match status" value="1"/>
</dbReference>
<sequence>MTYQDKVAAWNEFVKSKKMQRGYAQFPTLTYVKFGHEPAPLLFWGFWEITALLGINYGVGWGIAMHFLSWKQMNAPLWLQVGAAVFAGLSFGAVMAWMMKRQLKKYNLSTWEKFVAEIQNKMKSA</sequence>
<dbReference type="RefSeq" id="WP_277577730.1">
    <property type="nucleotide sequence ID" value="NZ_JANRMI010000002.1"/>
</dbReference>
<keyword evidence="3" id="KW-1185">Reference proteome</keyword>
<gene>
    <name evidence="2" type="ORF">NWE73_07750</name>
</gene>
<dbReference type="EMBL" id="JANRMI010000002">
    <property type="protein sequence ID" value="MDG0816253.1"/>
    <property type="molecule type" value="Genomic_DNA"/>
</dbReference>
<proteinExistence type="predicted"/>
<evidence type="ECO:0000313" key="2">
    <source>
        <dbReference type="EMBL" id="MDG0816253.1"/>
    </source>
</evidence>
<organism evidence="2 3">
    <name type="scientific">Bdellovibrio svalbardensis</name>
    <dbReference type="NCBI Taxonomy" id="2972972"/>
    <lineage>
        <taxon>Bacteria</taxon>
        <taxon>Pseudomonadati</taxon>
        <taxon>Bdellovibrionota</taxon>
        <taxon>Bdellovibrionia</taxon>
        <taxon>Bdellovibrionales</taxon>
        <taxon>Pseudobdellovibrionaceae</taxon>
        <taxon>Bdellovibrio</taxon>
    </lineage>
</organism>
<reference evidence="2" key="1">
    <citation type="submission" date="2022-08" db="EMBL/GenBank/DDBJ databases">
        <title>Novel Bdellovibrio Species Isolated from Svalbard: Designation Bdellovibrio svalbardensis.</title>
        <authorList>
            <person name="Mitchell R.J."/>
            <person name="Choi S.Y."/>
        </authorList>
    </citation>
    <scope>NUCLEOTIDE SEQUENCE</scope>
    <source>
        <strain evidence="2">PAP01</strain>
    </source>
</reference>
<name>A0ABT6DHH8_9BACT</name>
<keyword evidence="1" id="KW-0472">Membrane</keyword>
<keyword evidence="1" id="KW-1133">Transmembrane helix</keyword>
<protein>
    <submittedName>
        <fullName evidence="2">DUF6404 family protein</fullName>
    </submittedName>
</protein>
<dbReference type="InterPro" id="IPR045644">
    <property type="entry name" value="DUF6404"/>
</dbReference>